<dbReference type="SUPFAM" id="SSF100950">
    <property type="entry name" value="NagB/RpiA/CoA transferase-like"/>
    <property type="match status" value="1"/>
</dbReference>
<dbReference type="GO" id="GO:0005739">
    <property type="term" value="C:mitochondrion"/>
    <property type="evidence" value="ECO:0007669"/>
    <property type="project" value="TreeGrafter"/>
</dbReference>
<dbReference type="EC" id="6.3.3.2" evidence="5 7"/>
<feature type="binding site" evidence="6">
    <location>
        <position position="65"/>
    </location>
    <ligand>
        <name>substrate</name>
    </ligand>
</feature>
<keyword evidence="7" id="KW-0460">Magnesium</keyword>
<name>A0A0D2P338_HYPSF</name>
<dbReference type="OMA" id="DKWGIPT"/>
<dbReference type="GO" id="GO:0030272">
    <property type="term" value="F:5-formyltetrahydrofolate cyclo-ligase activity"/>
    <property type="evidence" value="ECO:0007669"/>
    <property type="project" value="UniProtKB-EC"/>
</dbReference>
<protein>
    <recommendedName>
        <fullName evidence="5 7">5-formyltetrahydrofolate cyclo-ligase</fullName>
        <ecNumber evidence="5 7">6.3.3.2</ecNumber>
    </recommendedName>
</protein>
<gene>
    <name evidence="8" type="ORF">HYPSUDRAFT_185461</name>
</gene>
<keyword evidence="3 6" id="KW-0067">ATP-binding</keyword>
<accession>A0A0D2P338</accession>
<feature type="binding site" evidence="6">
    <location>
        <begin position="13"/>
        <end position="17"/>
    </location>
    <ligand>
        <name>ATP</name>
        <dbReference type="ChEBI" id="CHEBI:30616"/>
    </ligand>
</feature>
<dbReference type="PANTHER" id="PTHR23407:SF1">
    <property type="entry name" value="5-FORMYLTETRAHYDROFOLATE CYCLO-LIGASE"/>
    <property type="match status" value="1"/>
</dbReference>
<dbReference type="Gene3D" id="3.40.50.10420">
    <property type="entry name" value="NagB/RpiA/CoA transferase-like"/>
    <property type="match status" value="1"/>
</dbReference>
<comment type="cofactor">
    <cofactor evidence="7">
        <name>Mg(2+)</name>
        <dbReference type="ChEBI" id="CHEBI:18420"/>
    </cofactor>
</comment>
<dbReference type="NCBIfam" id="TIGR02727">
    <property type="entry name" value="MTHFS_bact"/>
    <property type="match status" value="1"/>
</dbReference>
<dbReference type="InterPro" id="IPR037171">
    <property type="entry name" value="NagB/RpiA_transferase-like"/>
</dbReference>
<proteinExistence type="inferred from homology"/>
<feature type="binding site" evidence="6">
    <location>
        <position position="59"/>
    </location>
    <ligand>
        <name>substrate</name>
    </ligand>
</feature>
<evidence type="ECO:0000313" key="9">
    <source>
        <dbReference type="Proteomes" id="UP000054270"/>
    </source>
</evidence>
<dbReference type="GO" id="GO:0009396">
    <property type="term" value="P:folic acid-containing compound biosynthetic process"/>
    <property type="evidence" value="ECO:0007669"/>
    <property type="project" value="TreeGrafter"/>
</dbReference>
<dbReference type="InterPro" id="IPR024185">
    <property type="entry name" value="FTHF_cligase-like_sf"/>
</dbReference>
<keyword evidence="7" id="KW-0479">Metal-binding</keyword>
<evidence type="ECO:0000256" key="4">
    <source>
        <dbReference type="ARBA" id="ARBA00036539"/>
    </source>
</evidence>
<reference evidence="9" key="1">
    <citation type="submission" date="2014-04" db="EMBL/GenBank/DDBJ databases">
        <title>Evolutionary Origins and Diversification of the Mycorrhizal Mutualists.</title>
        <authorList>
            <consortium name="DOE Joint Genome Institute"/>
            <consortium name="Mycorrhizal Genomics Consortium"/>
            <person name="Kohler A."/>
            <person name="Kuo A."/>
            <person name="Nagy L.G."/>
            <person name="Floudas D."/>
            <person name="Copeland A."/>
            <person name="Barry K.W."/>
            <person name="Cichocki N."/>
            <person name="Veneault-Fourrey C."/>
            <person name="LaButti K."/>
            <person name="Lindquist E.A."/>
            <person name="Lipzen A."/>
            <person name="Lundell T."/>
            <person name="Morin E."/>
            <person name="Murat C."/>
            <person name="Riley R."/>
            <person name="Ohm R."/>
            <person name="Sun H."/>
            <person name="Tunlid A."/>
            <person name="Henrissat B."/>
            <person name="Grigoriev I.V."/>
            <person name="Hibbett D.S."/>
            <person name="Martin F."/>
        </authorList>
    </citation>
    <scope>NUCLEOTIDE SEQUENCE [LARGE SCALE GENOMIC DNA]</scope>
    <source>
        <strain evidence="9">FD-334 SS-4</strain>
    </source>
</reference>
<dbReference type="GO" id="GO:0035999">
    <property type="term" value="P:tetrahydrofolate interconversion"/>
    <property type="evidence" value="ECO:0007669"/>
    <property type="project" value="TreeGrafter"/>
</dbReference>
<dbReference type="STRING" id="945553.A0A0D2P338"/>
<sequence length="228" mass="24059">MAAAAAQALKAQKRALRKTISTALSKLSPEAVSEQSHAIATRVLALPAVQRAGTVSCYMSMPSGEARTLRIAEGVLASAGRRLFVPKIGAGEGAMEFFRVYTVQDMQEMAPGLWGIPEPGETWGVEERERVLASPKEILDVILVPGVAFDRSLARLGHGKGHYDRFITAYVASGRPKPLLVGLALSAQLLPAGQVPVGAHDWKMDVLITPEETLGVGADGEVAAAPAL</sequence>
<keyword evidence="9" id="KW-1185">Reference proteome</keyword>
<evidence type="ECO:0000256" key="2">
    <source>
        <dbReference type="ARBA" id="ARBA00022741"/>
    </source>
</evidence>
<dbReference type="GO" id="GO:0046872">
    <property type="term" value="F:metal ion binding"/>
    <property type="evidence" value="ECO:0007669"/>
    <property type="project" value="UniProtKB-KW"/>
</dbReference>
<dbReference type="EMBL" id="KN817545">
    <property type="protein sequence ID" value="KJA23106.1"/>
    <property type="molecule type" value="Genomic_DNA"/>
</dbReference>
<feature type="binding site" evidence="6">
    <location>
        <begin position="155"/>
        <end position="163"/>
    </location>
    <ligand>
        <name>ATP</name>
        <dbReference type="ChEBI" id="CHEBI:30616"/>
    </ligand>
</feature>
<dbReference type="Pfam" id="PF01812">
    <property type="entry name" value="5-FTHF_cyc-lig"/>
    <property type="match status" value="1"/>
</dbReference>
<dbReference type="Proteomes" id="UP000054270">
    <property type="component" value="Unassembled WGS sequence"/>
</dbReference>
<dbReference type="InterPro" id="IPR002698">
    <property type="entry name" value="FTHF_cligase"/>
</dbReference>
<evidence type="ECO:0000256" key="3">
    <source>
        <dbReference type="ARBA" id="ARBA00022840"/>
    </source>
</evidence>
<dbReference type="GO" id="GO:0005524">
    <property type="term" value="F:ATP binding"/>
    <property type="evidence" value="ECO:0007669"/>
    <property type="project" value="UniProtKB-KW"/>
</dbReference>
<comment type="catalytic activity">
    <reaction evidence="4 7">
        <text>(6S)-5-formyl-5,6,7,8-tetrahydrofolate + ATP = (6R)-5,10-methenyltetrahydrofolate + ADP + phosphate</text>
        <dbReference type="Rhea" id="RHEA:10488"/>
        <dbReference type="ChEBI" id="CHEBI:30616"/>
        <dbReference type="ChEBI" id="CHEBI:43474"/>
        <dbReference type="ChEBI" id="CHEBI:57455"/>
        <dbReference type="ChEBI" id="CHEBI:57457"/>
        <dbReference type="ChEBI" id="CHEBI:456216"/>
        <dbReference type="EC" id="6.3.3.2"/>
    </reaction>
</comment>
<organism evidence="8 9">
    <name type="scientific">Hypholoma sublateritium (strain FD-334 SS-4)</name>
    <dbReference type="NCBI Taxonomy" id="945553"/>
    <lineage>
        <taxon>Eukaryota</taxon>
        <taxon>Fungi</taxon>
        <taxon>Dikarya</taxon>
        <taxon>Basidiomycota</taxon>
        <taxon>Agaricomycotina</taxon>
        <taxon>Agaricomycetes</taxon>
        <taxon>Agaricomycetidae</taxon>
        <taxon>Agaricales</taxon>
        <taxon>Agaricineae</taxon>
        <taxon>Strophariaceae</taxon>
        <taxon>Hypholoma</taxon>
    </lineage>
</organism>
<keyword evidence="2 6" id="KW-0547">Nucleotide-binding</keyword>
<comment type="similarity">
    <text evidence="1 7">Belongs to the 5-formyltetrahydrofolate cyclo-ligase family.</text>
</comment>
<evidence type="ECO:0000313" key="8">
    <source>
        <dbReference type="EMBL" id="KJA23106.1"/>
    </source>
</evidence>
<dbReference type="PIRSF" id="PIRSF006806">
    <property type="entry name" value="FTHF_cligase"/>
    <property type="match status" value="1"/>
</dbReference>
<evidence type="ECO:0000256" key="6">
    <source>
        <dbReference type="PIRSR" id="PIRSR006806-1"/>
    </source>
</evidence>
<dbReference type="PANTHER" id="PTHR23407">
    <property type="entry name" value="ATPASE INHIBITOR/5-FORMYLTETRAHYDROFOLATE CYCLO-LIGASE"/>
    <property type="match status" value="1"/>
</dbReference>
<dbReference type="OrthoDB" id="2015992at2759"/>
<dbReference type="AlphaFoldDB" id="A0A0D2P338"/>
<evidence type="ECO:0000256" key="7">
    <source>
        <dbReference type="RuleBase" id="RU361279"/>
    </source>
</evidence>
<evidence type="ECO:0000256" key="1">
    <source>
        <dbReference type="ARBA" id="ARBA00010638"/>
    </source>
</evidence>
<evidence type="ECO:0000256" key="5">
    <source>
        <dbReference type="ARBA" id="ARBA00038966"/>
    </source>
</evidence>